<evidence type="ECO:0000259" key="9">
    <source>
        <dbReference type="PROSITE" id="PS50112"/>
    </source>
</evidence>
<feature type="domain" description="PAC" evidence="10">
    <location>
        <begin position="589"/>
        <end position="642"/>
    </location>
</feature>
<protein>
    <recommendedName>
        <fullName evidence="2">histidine kinase</fullName>
        <ecNumber evidence="2">2.7.13.3</ecNumber>
    </recommendedName>
</protein>
<feature type="domain" description="PAC" evidence="10">
    <location>
        <begin position="333"/>
        <end position="385"/>
    </location>
</feature>
<reference evidence="11 12" key="1">
    <citation type="submission" date="2019-09" db="EMBL/GenBank/DDBJ databases">
        <title>The complete genome of Methanoplanus sp. FWC-SCC4.</title>
        <authorList>
            <person name="Chen S.-C."/>
            <person name="Zhou Y.-Z."/>
            <person name="Lai M.-C."/>
        </authorList>
    </citation>
    <scope>NUCLEOTIDE SEQUENCE [LARGE SCALE GENOMIC DNA]</scope>
    <source>
        <strain evidence="11 12">FWC-SCC4</strain>
    </source>
</reference>
<dbReference type="SMART" id="SM00091">
    <property type="entry name" value="PAS"/>
    <property type="match status" value="4"/>
</dbReference>
<dbReference type="InterPro" id="IPR052162">
    <property type="entry name" value="Sensor_kinase/Photoreceptor"/>
</dbReference>
<dbReference type="Proteomes" id="UP001301797">
    <property type="component" value="Chromosome"/>
</dbReference>
<dbReference type="SUPFAM" id="SSF55785">
    <property type="entry name" value="PYP-like sensor domain (PAS domain)"/>
    <property type="match status" value="4"/>
</dbReference>
<evidence type="ECO:0000256" key="5">
    <source>
        <dbReference type="ARBA" id="ARBA00022777"/>
    </source>
</evidence>
<evidence type="ECO:0000256" key="4">
    <source>
        <dbReference type="ARBA" id="ARBA00022679"/>
    </source>
</evidence>
<dbReference type="GeneID" id="85230136"/>
<dbReference type="AlphaFoldDB" id="A0AA97FFU1"/>
<dbReference type="Pfam" id="PF00072">
    <property type="entry name" value="Response_reg"/>
    <property type="match status" value="1"/>
</dbReference>
<organism evidence="11 12">
    <name type="scientific">Methanochimaera problematica</name>
    <dbReference type="NCBI Taxonomy" id="2609417"/>
    <lineage>
        <taxon>Archaea</taxon>
        <taxon>Methanobacteriati</taxon>
        <taxon>Methanobacteriota</taxon>
        <taxon>Stenosarchaea group</taxon>
        <taxon>Methanomicrobia</taxon>
        <taxon>Methanomicrobiales</taxon>
        <taxon>Methanomicrobiaceae</taxon>
        <taxon>Methanochimaera</taxon>
    </lineage>
</organism>
<dbReference type="PANTHER" id="PTHR43304">
    <property type="entry name" value="PHYTOCHROME-LIKE PROTEIN CPH1"/>
    <property type="match status" value="1"/>
</dbReference>
<feature type="domain" description="PAC" evidence="10">
    <location>
        <begin position="207"/>
        <end position="259"/>
    </location>
</feature>
<dbReference type="InterPro" id="IPR035965">
    <property type="entry name" value="PAS-like_dom_sf"/>
</dbReference>
<evidence type="ECO:0000256" key="1">
    <source>
        <dbReference type="ARBA" id="ARBA00000085"/>
    </source>
</evidence>
<dbReference type="InterPro" id="IPR001610">
    <property type="entry name" value="PAC"/>
</dbReference>
<dbReference type="GO" id="GO:0006355">
    <property type="term" value="P:regulation of DNA-templated transcription"/>
    <property type="evidence" value="ECO:0007669"/>
    <property type="project" value="InterPro"/>
</dbReference>
<dbReference type="InterPro" id="IPR011006">
    <property type="entry name" value="CheY-like_superfamily"/>
</dbReference>
<dbReference type="Pfam" id="PF00989">
    <property type="entry name" value="PAS"/>
    <property type="match status" value="3"/>
</dbReference>
<dbReference type="InterPro" id="IPR036890">
    <property type="entry name" value="HATPase_C_sf"/>
</dbReference>
<dbReference type="InterPro" id="IPR005467">
    <property type="entry name" value="His_kinase_dom"/>
</dbReference>
<keyword evidence="5" id="KW-0418">Kinase</keyword>
<dbReference type="InterPro" id="IPR003594">
    <property type="entry name" value="HATPase_dom"/>
</dbReference>
<feature type="domain" description="Response regulatory" evidence="8">
    <location>
        <begin position="3"/>
        <end position="118"/>
    </location>
</feature>
<dbReference type="EMBL" id="CP043875">
    <property type="protein sequence ID" value="WOF16671.1"/>
    <property type="molecule type" value="Genomic_DNA"/>
</dbReference>
<dbReference type="EC" id="2.7.13.3" evidence="2"/>
<comment type="catalytic activity">
    <reaction evidence="1">
        <text>ATP + protein L-histidine = ADP + protein N-phospho-L-histidine.</text>
        <dbReference type="EC" id="2.7.13.3"/>
    </reaction>
</comment>
<evidence type="ECO:0000313" key="11">
    <source>
        <dbReference type="EMBL" id="WOF16671.1"/>
    </source>
</evidence>
<dbReference type="PROSITE" id="PS50109">
    <property type="entry name" value="HIS_KIN"/>
    <property type="match status" value="1"/>
</dbReference>
<dbReference type="SMART" id="SM00448">
    <property type="entry name" value="REC"/>
    <property type="match status" value="1"/>
</dbReference>
<name>A0AA97FFU1_9EURY</name>
<keyword evidence="12" id="KW-1185">Reference proteome</keyword>
<dbReference type="Gene3D" id="3.30.450.20">
    <property type="entry name" value="PAS domain"/>
    <property type="match status" value="4"/>
</dbReference>
<dbReference type="PROSITE" id="PS50113">
    <property type="entry name" value="PAC"/>
    <property type="match status" value="4"/>
</dbReference>
<dbReference type="SUPFAM" id="SSF52172">
    <property type="entry name" value="CheY-like"/>
    <property type="match status" value="1"/>
</dbReference>
<keyword evidence="4" id="KW-0808">Transferase</keyword>
<keyword evidence="3 6" id="KW-0597">Phosphoprotein</keyword>
<feature type="domain" description="PAS" evidence="9">
    <location>
        <begin position="512"/>
        <end position="585"/>
    </location>
</feature>
<dbReference type="Pfam" id="PF02518">
    <property type="entry name" value="HATPase_c"/>
    <property type="match status" value="1"/>
</dbReference>
<dbReference type="SMART" id="SM00387">
    <property type="entry name" value="HATPase_c"/>
    <property type="match status" value="1"/>
</dbReference>
<dbReference type="InterPro" id="IPR001789">
    <property type="entry name" value="Sig_transdc_resp-reg_receiver"/>
</dbReference>
<dbReference type="InterPro" id="IPR000014">
    <property type="entry name" value="PAS"/>
</dbReference>
<dbReference type="KEGG" id="mefw:F1737_08195"/>
<dbReference type="CDD" id="cd00130">
    <property type="entry name" value="PAS"/>
    <property type="match status" value="4"/>
</dbReference>
<evidence type="ECO:0000256" key="3">
    <source>
        <dbReference type="ARBA" id="ARBA00022553"/>
    </source>
</evidence>
<feature type="domain" description="PAS" evidence="9">
    <location>
        <begin position="260"/>
        <end position="330"/>
    </location>
</feature>
<evidence type="ECO:0000256" key="6">
    <source>
        <dbReference type="PROSITE-ProRule" id="PRU00169"/>
    </source>
</evidence>
<evidence type="ECO:0000259" key="8">
    <source>
        <dbReference type="PROSITE" id="PS50110"/>
    </source>
</evidence>
<sequence length="856" mass="98093">MIKILHVDDEPALLEITRIFLEKESEYSVKNANSAIEGISLLKSEPFDAIISDFEMPGMNGIEFLKEIRALGFSTPFIIFSGRGREDVLIEAINNGADFYLQKGGKPKAQFAEMKNMIVQAVKRKQAEKALRESEERYRAVVESQTEFVCRFAPSGIINFANEAFCRNYNVESSSIIGRSLKTKIPRSDRKRLEVNLRLLRPNNPVLDIEHRVIMPDGEVRWQHWIDRAIFDENGNIVEYQAVGRDTTIQKRMQKSLKEEINYVQALMNTIAAPVFFRDTKGVYYDCNLAFEEFVGYSRDEIIGKNIYDFFEKDLADVYAKKDEEIVKNPHVQRYEFCANNSKGEKKDVIFSKTARFAEDGTVSGIVGIIIDISDRKKIENNLIKEVNFVQALKDTIPAPVFYRDRYGIYYDCNVAFEELVGLSKDEIIGKNIHDFFEKDLADVYTKKDLEIINNPHLQQYEYTINNAKGERIDVLFSKTALFGADGNVLGIVGVILDISNRKKMEEALRKNEEKFRTLADYTYDLESWIGPDKNIVYISPSCERITGFKPDEFTKNGIRVIKNLIHPDDLESFIRHYESFSEEMTDVVHFDFRIIRPDDGKLKWLSHYCQPVYDSSGKWLGRRETCRDITLRKEYEDKVSEVNEKLNLLSSVTRHDVLNQVTALLGYFELSREMAADNPQAAMMVGKMEVIASTIQHQITFTKDYQEIGVHSPAWQNLSETVWYSAYMVSQGDVLVDVSIDEKIEIYADPLLNKVFYNFIDNSIRHGGEKLSQINIFSEMSDDLLKIIYTDDGQGISCHDKDKILLKGFGKNTGYGLFLTSNVLAMTGMNINECGVPGEGVRFEITVPGGMYRIK</sequence>
<feature type="domain" description="PAC" evidence="10">
    <location>
        <begin position="459"/>
        <end position="511"/>
    </location>
</feature>
<evidence type="ECO:0000259" key="10">
    <source>
        <dbReference type="PROSITE" id="PS50113"/>
    </source>
</evidence>
<dbReference type="InterPro" id="IPR013767">
    <property type="entry name" value="PAS_fold"/>
</dbReference>
<dbReference type="GO" id="GO:0004673">
    <property type="term" value="F:protein histidine kinase activity"/>
    <property type="evidence" value="ECO:0007669"/>
    <property type="project" value="UniProtKB-EC"/>
</dbReference>
<dbReference type="CDD" id="cd00156">
    <property type="entry name" value="REC"/>
    <property type="match status" value="1"/>
</dbReference>
<dbReference type="NCBIfam" id="TIGR00229">
    <property type="entry name" value="sensory_box"/>
    <property type="match status" value="4"/>
</dbReference>
<evidence type="ECO:0000313" key="12">
    <source>
        <dbReference type="Proteomes" id="UP001301797"/>
    </source>
</evidence>
<gene>
    <name evidence="11" type="ORF">F1737_08195</name>
</gene>
<dbReference type="RefSeq" id="WP_317136095.1">
    <property type="nucleotide sequence ID" value="NZ_CP043875.1"/>
</dbReference>
<dbReference type="Gene3D" id="3.30.565.10">
    <property type="entry name" value="Histidine kinase-like ATPase, C-terminal domain"/>
    <property type="match status" value="1"/>
</dbReference>
<dbReference type="PROSITE" id="PS50110">
    <property type="entry name" value="RESPONSE_REGULATORY"/>
    <property type="match status" value="1"/>
</dbReference>
<feature type="domain" description="PAS" evidence="9">
    <location>
        <begin position="385"/>
        <end position="468"/>
    </location>
</feature>
<dbReference type="SUPFAM" id="SSF55874">
    <property type="entry name" value="ATPase domain of HSP90 chaperone/DNA topoisomerase II/histidine kinase"/>
    <property type="match status" value="1"/>
</dbReference>
<dbReference type="GO" id="GO:0000160">
    <property type="term" value="P:phosphorelay signal transduction system"/>
    <property type="evidence" value="ECO:0007669"/>
    <property type="project" value="InterPro"/>
</dbReference>
<evidence type="ECO:0000259" key="7">
    <source>
        <dbReference type="PROSITE" id="PS50109"/>
    </source>
</evidence>
<feature type="domain" description="Histidine kinase" evidence="7">
    <location>
        <begin position="753"/>
        <end position="852"/>
    </location>
</feature>
<dbReference type="InterPro" id="IPR013655">
    <property type="entry name" value="PAS_fold_3"/>
</dbReference>
<dbReference type="Gene3D" id="3.40.50.2300">
    <property type="match status" value="1"/>
</dbReference>
<dbReference type="PANTHER" id="PTHR43304:SF1">
    <property type="entry name" value="PAC DOMAIN-CONTAINING PROTEIN"/>
    <property type="match status" value="1"/>
</dbReference>
<accession>A0AA97FFU1</accession>
<dbReference type="PROSITE" id="PS50112">
    <property type="entry name" value="PAS"/>
    <property type="match status" value="3"/>
</dbReference>
<dbReference type="Pfam" id="PF08447">
    <property type="entry name" value="PAS_3"/>
    <property type="match status" value="1"/>
</dbReference>
<evidence type="ECO:0000256" key="2">
    <source>
        <dbReference type="ARBA" id="ARBA00012438"/>
    </source>
</evidence>
<feature type="modified residue" description="4-aspartylphosphate" evidence="6">
    <location>
        <position position="53"/>
    </location>
</feature>
<dbReference type="SMART" id="SM00086">
    <property type="entry name" value="PAC"/>
    <property type="match status" value="4"/>
</dbReference>
<dbReference type="InterPro" id="IPR000700">
    <property type="entry name" value="PAS-assoc_C"/>
</dbReference>
<proteinExistence type="predicted"/>